<protein>
    <submittedName>
        <fullName evidence="2">Uncharacterized protein</fullName>
    </submittedName>
</protein>
<dbReference type="Proteomes" id="UP000368474">
    <property type="component" value="Unassembled WGS sequence"/>
</dbReference>
<accession>A0A5E4XTL7</accession>
<feature type="compositionally biased region" description="Low complexity" evidence="1">
    <location>
        <begin position="40"/>
        <end position="54"/>
    </location>
</feature>
<proteinExistence type="predicted"/>
<gene>
    <name evidence="2" type="ORF">PMO31116_04058</name>
</gene>
<feature type="region of interest" description="Disordered" evidence="1">
    <location>
        <begin position="1"/>
        <end position="26"/>
    </location>
</feature>
<reference evidence="2 3" key="1">
    <citation type="submission" date="2019-08" db="EMBL/GenBank/DDBJ databases">
        <authorList>
            <person name="Peeters C."/>
        </authorList>
    </citation>
    <scope>NUCLEOTIDE SEQUENCE [LARGE SCALE GENOMIC DNA]</scope>
    <source>
        <strain evidence="2 3">LMG 31116</strain>
    </source>
</reference>
<evidence type="ECO:0000256" key="1">
    <source>
        <dbReference type="SAM" id="MobiDB-lite"/>
    </source>
</evidence>
<dbReference type="AlphaFoldDB" id="A0A5E4XTL7"/>
<name>A0A5E4XTL7_9BURK</name>
<evidence type="ECO:0000313" key="2">
    <source>
        <dbReference type="EMBL" id="VVE39811.1"/>
    </source>
</evidence>
<evidence type="ECO:0000313" key="3">
    <source>
        <dbReference type="Proteomes" id="UP000368474"/>
    </source>
</evidence>
<sequence>MPPAYNAAHPATSARQEAGDMHVSPAFSFPPSVSGLLAAAPLPASPASGMSSAPTALSRISHPR</sequence>
<feature type="region of interest" description="Disordered" evidence="1">
    <location>
        <begin position="40"/>
        <end position="64"/>
    </location>
</feature>
<dbReference type="EMBL" id="CABPSD010000015">
    <property type="protein sequence ID" value="VVE39811.1"/>
    <property type="molecule type" value="Genomic_DNA"/>
</dbReference>
<keyword evidence="3" id="KW-1185">Reference proteome</keyword>
<organism evidence="2 3">
    <name type="scientific">Pandoraea morbifera</name>
    <dbReference type="NCBI Taxonomy" id="2508300"/>
    <lineage>
        <taxon>Bacteria</taxon>
        <taxon>Pseudomonadati</taxon>
        <taxon>Pseudomonadota</taxon>
        <taxon>Betaproteobacteria</taxon>
        <taxon>Burkholderiales</taxon>
        <taxon>Burkholderiaceae</taxon>
        <taxon>Pandoraea</taxon>
    </lineage>
</organism>